<dbReference type="Pfam" id="PF04177">
    <property type="entry name" value="TAP42"/>
    <property type="match status" value="1"/>
</dbReference>
<dbReference type="GO" id="GO:0051721">
    <property type="term" value="F:protein phosphatase 2A binding"/>
    <property type="evidence" value="ECO:0007669"/>
    <property type="project" value="TreeGrafter"/>
</dbReference>
<feature type="compositionally biased region" description="Basic and acidic residues" evidence="1">
    <location>
        <begin position="352"/>
        <end position="370"/>
    </location>
</feature>
<dbReference type="GO" id="GO:0009966">
    <property type="term" value="P:regulation of signal transduction"/>
    <property type="evidence" value="ECO:0007669"/>
    <property type="project" value="InterPro"/>
</dbReference>
<feature type="region of interest" description="Disordered" evidence="1">
    <location>
        <begin position="237"/>
        <end position="291"/>
    </location>
</feature>
<proteinExistence type="predicted"/>
<organism evidence="2 3">
    <name type="scientific">Rhizoctonia solani</name>
    <dbReference type="NCBI Taxonomy" id="456999"/>
    <lineage>
        <taxon>Eukaryota</taxon>
        <taxon>Fungi</taxon>
        <taxon>Dikarya</taxon>
        <taxon>Basidiomycota</taxon>
        <taxon>Agaricomycotina</taxon>
        <taxon>Agaricomycetes</taxon>
        <taxon>Cantharellales</taxon>
        <taxon>Ceratobasidiaceae</taxon>
        <taxon>Rhizoctonia</taxon>
    </lineage>
</organism>
<evidence type="ECO:0000313" key="2">
    <source>
        <dbReference type="EMBL" id="CAE6437388.1"/>
    </source>
</evidence>
<feature type="region of interest" description="Disordered" evidence="1">
    <location>
        <begin position="328"/>
        <end position="389"/>
    </location>
</feature>
<evidence type="ECO:0000313" key="3">
    <source>
        <dbReference type="Proteomes" id="UP000663888"/>
    </source>
</evidence>
<dbReference type="GO" id="GO:0035303">
    <property type="term" value="P:regulation of dephosphorylation"/>
    <property type="evidence" value="ECO:0007669"/>
    <property type="project" value="TreeGrafter"/>
</dbReference>
<comment type="caution">
    <text evidence="2">The sequence shown here is derived from an EMBL/GenBank/DDBJ whole genome shotgun (WGS) entry which is preliminary data.</text>
</comment>
<dbReference type="Gene3D" id="1.25.40.540">
    <property type="entry name" value="TAP42-like family"/>
    <property type="match status" value="1"/>
</dbReference>
<dbReference type="Proteomes" id="UP000663888">
    <property type="component" value="Unassembled WGS sequence"/>
</dbReference>
<sequence>MSEELPLSARYDRALSCSSRLSEHSALSPEYKSLSDEALGDLRQVAQAISDLQLFSKNETLEDVSTKQLVYLTVPYATAELLLALPSTEPAIRKDILGQAESQLQKFITYLIDYEIVDDTMVQATKRAVQMAKNPAQRRDAKIQQYQAEKQLKSRIQALRSQTLATNIEEPSNNYDSIRMLISTGVSHAGSVNADDDDLDMDDETRRELSLVLLRLLYAQAHTSLQQIEDEAQILRSIPQPPSGPSQSEPNKPVDDTWRLDMTPRGGPDGQGPLMDPQGRPLRPFTILPSNVAERTRLQKEVFRPDHRLPTMTIDEYLAEEERRGNILRGGGKASEEAPTSSEQLAVDSEQDGTRFGEEKSEEKRRKDEEWAAFTDANPKGAGNTMNRG</sequence>
<dbReference type="EMBL" id="CAJMWX010000873">
    <property type="protein sequence ID" value="CAE6437388.1"/>
    <property type="molecule type" value="Genomic_DNA"/>
</dbReference>
<name>A0A8H2XXB4_9AGAM</name>
<evidence type="ECO:0000256" key="1">
    <source>
        <dbReference type="SAM" id="MobiDB-lite"/>
    </source>
</evidence>
<protein>
    <submittedName>
        <fullName evidence="2">Uncharacterized protein</fullName>
    </submittedName>
</protein>
<dbReference type="InterPro" id="IPR038511">
    <property type="entry name" value="TAP42/TAP46-like_sf"/>
</dbReference>
<gene>
    <name evidence="2" type="ORF">RDB_LOCUS44418</name>
</gene>
<reference evidence="2" key="1">
    <citation type="submission" date="2021-01" db="EMBL/GenBank/DDBJ databases">
        <authorList>
            <person name="Kaushik A."/>
        </authorList>
    </citation>
    <scope>NUCLEOTIDE SEQUENCE</scope>
    <source>
        <strain evidence="2">AG4-R118</strain>
    </source>
</reference>
<dbReference type="PANTHER" id="PTHR10933:SF9">
    <property type="entry name" value="IMMUNOGLOBULIN-BINDING PROTEIN 1"/>
    <property type="match status" value="1"/>
</dbReference>
<dbReference type="AlphaFoldDB" id="A0A8H2XXB4"/>
<dbReference type="GO" id="GO:0005829">
    <property type="term" value="C:cytosol"/>
    <property type="evidence" value="ECO:0007669"/>
    <property type="project" value="TreeGrafter"/>
</dbReference>
<dbReference type="PANTHER" id="PTHR10933">
    <property type="entry name" value="IMMUNOGLOBULIN-BINDING PROTEIN 1"/>
    <property type="match status" value="1"/>
</dbReference>
<accession>A0A8H2XXB4</accession>
<dbReference type="InterPro" id="IPR007304">
    <property type="entry name" value="TAP46-like"/>
</dbReference>